<protein>
    <submittedName>
        <fullName evidence="3">BZ3500_MvSof-1268-A1-R1_Chr4-2g06891 protein</fullName>
    </submittedName>
</protein>
<dbReference type="STRING" id="289078.A0A2X0NKJ0"/>
<gene>
    <name evidence="3" type="ORF">BZ3500_MVSOF-1268-A1-R1_CHR4-2G06891</name>
</gene>
<feature type="compositionally biased region" description="Low complexity" evidence="1">
    <location>
        <begin position="65"/>
        <end position="87"/>
    </location>
</feature>
<organism evidence="3 4">
    <name type="scientific">Microbotryum saponariae</name>
    <dbReference type="NCBI Taxonomy" id="289078"/>
    <lineage>
        <taxon>Eukaryota</taxon>
        <taxon>Fungi</taxon>
        <taxon>Dikarya</taxon>
        <taxon>Basidiomycota</taxon>
        <taxon>Pucciniomycotina</taxon>
        <taxon>Microbotryomycetes</taxon>
        <taxon>Microbotryales</taxon>
        <taxon>Microbotryaceae</taxon>
        <taxon>Microbotryum</taxon>
    </lineage>
</organism>
<feature type="region of interest" description="Disordered" evidence="1">
    <location>
        <begin position="63"/>
        <end position="98"/>
    </location>
</feature>
<dbReference type="PANTHER" id="PTHR43433">
    <property type="entry name" value="HYDROLASE, ALPHA/BETA FOLD FAMILY PROTEIN"/>
    <property type="match status" value="1"/>
</dbReference>
<evidence type="ECO:0000259" key="2">
    <source>
        <dbReference type="Pfam" id="PF00561"/>
    </source>
</evidence>
<dbReference type="PANTHER" id="PTHR43433:SF5">
    <property type="entry name" value="AB HYDROLASE-1 DOMAIN-CONTAINING PROTEIN"/>
    <property type="match status" value="1"/>
</dbReference>
<evidence type="ECO:0000313" key="4">
    <source>
        <dbReference type="Proteomes" id="UP000249723"/>
    </source>
</evidence>
<dbReference type="Gene3D" id="3.40.50.1820">
    <property type="entry name" value="alpha/beta hydrolase"/>
    <property type="match status" value="1"/>
</dbReference>
<dbReference type="EMBL" id="FMWP01000092">
    <property type="protein sequence ID" value="SCZ96956.1"/>
    <property type="molecule type" value="Genomic_DNA"/>
</dbReference>
<keyword evidence="4" id="KW-1185">Reference proteome</keyword>
<name>A0A2X0NKJ0_9BASI</name>
<dbReference type="Pfam" id="PF00561">
    <property type="entry name" value="Abhydrolase_1"/>
    <property type="match status" value="1"/>
</dbReference>
<proteinExistence type="predicted"/>
<dbReference type="Proteomes" id="UP000249723">
    <property type="component" value="Unassembled WGS sequence"/>
</dbReference>
<dbReference type="InterPro" id="IPR050471">
    <property type="entry name" value="AB_hydrolase"/>
</dbReference>
<evidence type="ECO:0000313" key="3">
    <source>
        <dbReference type="EMBL" id="SCZ96956.1"/>
    </source>
</evidence>
<evidence type="ECO:0000256" key="1">
    <source>
        <dbReference type="SAM" id="MobiDB-lite"/>
    </source>
</evidence>
<dbReference type="InterPro" id="IPR029058">
    <property type="entry name" value="AB_hydrolase_fold"/>
</dbReference>
<dbReference type="AlphaFoldDB" id="A0A2X0NKJ0"/>
<dbReference type="OrthoDB" id="8119704at2759"/>
<accession>A0A2X0NKJ0</accession>
<sequence>MYCLWNPNLAELDKCRPMIVKQSRIQKMLRWLINERKNPAYSAVSFFNGERLAQLVRRNSGVLNSTSPAPTAVSASTSASASVSVAPQVSDGQTSDGDSLVPDAVLANVFTAETVEPTSSLFEGYATAHNDSDEPVFEHVHVPPPATDEPVHSWQFSEKALPARWPHLDPFGLVGVCVERDVKISLEEQVNHWLNLYDSDFRCDPSFPFIISNILRRRDVFRHLAFRVPKEKVARIAAALLEFTAYRPYSGVSSKHTRTSTRRDKPHTLAFKKAITGQEVHYRDIDLAVSLPKKNVSRSLKSRSQHQLKPLLIAKFGESALWVPGADDHMRTQTRPDADCDMRRAKRAWTTNRGQKQMFFLESAQLRRSQSALETKSASKGCKAVNDARMKAHWCAIARFSARVQTNRNAQIAPHAQIHLLPKRGPINPAPGPARPGYLTAPERVTSKKQTMSTSSAQYPPFAVSLFQRHDGYSFGYKVLGREHLGAQTPLVLVQGLSAVGLVDWLPLAQHLGNTRPVLIFDNRGMGSSKIAKGHKAVAFSIRDMGMDVISIVKRLGWKEIDLLGFSMGGMIAQAILVEDKIHRSFKIRHTLLFATSAKAAHSDLLAAMPKPIEKKLTLDEKKELIRPFIRVNYDPKFVASPRNNDLLERRTMESVMTRRPARTIAHQMQAIAKYDVRKQIPSIPTSTPVLVVHGREDRSVYFTELDYILRGIKHAQVARFGGMGHSWADYYTPQFWTEFISAFCDDQPIDGFVKVGEHGMANISKYLCVVVATPQYLRPKIAPVHSRFSSDLVRTFRLDRQRVQPLDLELLLKRIVDEAMSLNSSLYKERKSCLAALGHPELNNTRFSVLTNPSNLSLTISTVKCVSPEPPPIDRIAEWWECEAESFEMERWEGEKEVVN</sequence>
<dbReference type="SUPFAM" id="SSF53474">
    <property type="entry name" value="alpha/beta-Hydrolases"/>
    <property type="match status" value="1"/>
</dbReference>
<dbReference type="InterPro" id="IPR000073">
    <property type="entry name" value="AB_hydrolase_1"/>
</dbReference>
<reference evidence="4" key="1">
    <citation type="submission" date="2016-10" db="EMBL/GenBank/DDBJ databases">
        <authorList>
            <person name="Jeantristanb JTB J.-T."/>
            <person name="Ricardo R."/>
        </authorList>
    </citation>
    <scope>NUCLEOTIDE SEQUENCE [LARGE SCALE GENOMIC DNA]</scope>
</reference>
<feature type="domain" description="AB hydrolase-1" evidence="2">
    <location>
        <begin position="490"/>
        <end position="577"/>
    </location>
</feature>